<feature type="chain" id="PRO_5011511530" evidence="1">
    <location>
        <begin position="22"/>
        <end position="150"/>
    </location>
</feature>
<keyword evidence="1" id="KW-0732">Signal</keyword>
<proteinExistence type="predicted"/>
<evidence type="ECO:0000313" key="3">
    <source>
        <dbReference type="Proteomes" id="UP000199354"/>
    </source>
</evidence>
<dbReference type="Proteomes" id="UP000199354">
    <property type="component" value="Unassembled WGS sequence"/>
</dbReference>
<reference evidence="2 3" key="1">
    <citation type="submission" date="2016-10" db="EMBL/GenBank/DDBJ databases">
        <authorList>
            <person name="de Groot N.N."/>
        </authorList>
    </citation>
    <scope>NUCLEOTIDE SEQUENCE [LARGE SCALE GENOMIC DNA]</scope>
    <source>
        <strain evidence="2 3">CGMCC 1.7031</strain>
    </source>
</reference>
<accession>A0A1G5G753</accession>
<dbReference type="OrthoDB" id="1364080at2"/>
<dbReference type="RefSeq" id="WP_091141650.1">
    <property type="nucleotide sequence ID" value="NZ_FMVF01000006.1"/>
</dbReference>
<feature type="signal peptide" evidence="1">
    <location>
        <begin position="1"/>
        <end position="21"/>
    </location>
</feature>
<dbReference type="EMBL" id="FMVF01000006">
    <property type="protein sequence ID" value="SCY47119.1"/>
    <property type="molecule type" value="Genomic_DNA"/>
</dbReference>
<name>A0A1G5G753_9FLAO</name>
<sequence>MRAIKILAIVFFALIATQALANGGNTTFKGNITASGTHFVKGTSSARWSNANSQTTTRAHYANFDGETFVSLVAYDKQTDVLLESRIKVAKGQLCMIVENSQGEVLLEKTFQKDETIYAQLTFDVYEHYKIRFIGEATKGSYQCQWTALN</sequence>
<evidence type="ECO:0000256" key="1">
    <source>
        <dbReference type="SAM" id="SignalP"/>
    </source>
</evidence>
<organism evidence="2 3">
    <name type="scientific">Flavobacterium caeni</name>
    <dbReference type="NCBI Taxonomy" id="490189"/>
    <lineage>
        <taxon>Bacteria</taxon>
        <taxon>Pseudomonadati</taxon>
        <taxon>Bacteroidota</taxon>
        <taxon>Flavobacteriia</taxon>
        <taxon>Flavobacteriales</taxon>
        <taxon>Flavobacteriaceae</taxon>
        <taxon>Flavobacterium</taxon>
    </lineage>
</organism>
<dbReference type="STRING" id="490189.SAMN02927903_01466"/>
<gene>
    <name evidence="2" type="ORF">SAMN02927903_01466</name>
</gene>
<keyword evidence="3" id="KW-1185">Reference proteome</keyword>
<protein>
    <submittedName>
        <fullName evidence="2">Uncharacterized protein</fullName>
    </submittedName>
</protein>
<evidence type="ECO:0000313" key="2">
    <source>
        <dbReference type="EMBL" id="SCY47119.1"/>
    </source>
</evidence>
<dbReference type="AlphaFoldDB" id="A0A1G5G753"/>